<dbReference type="EMBL" id="UGIX01000001">
    <property type="protein sequence ID" value="STP69039.1"/>
    <property type="molecule type" value="Genomic_DNA"/>
</dbReference>
<dbReference type="PANTHER" id="PTHR21600:SF44">
    <property type="entry name" value="RIBOSOMAL LARGE SUBUNIT PSEUDOURIDINE SYNTHASE D"/>
    <property type="match status" value="1"/>
</dbReference>
<dbReference type="GO" id="GO:0140098">
    <property type="term" value="F:catalytic activity, acting on RNA"/>
    <property type="evidence" value="ECO:0007669"/>
    <property type="project" value="UniProtKB-ARBA"/>
</dbReference>
<protein>
    <recommendedName>
        <fullName evidence="5">Pseudouridine synthase</fullName>
        <ecNumber evidence="5">5.4.99.-</ecNumber>
    </recommendedName>
</protein>
<dbReference type="AlphaFoldDB" id="A0AAX2KUU3"/>
<dbReference type="GO" id="GO:0000455">
    <property type="term" value="P:enzyme-directed rRNA pseudouridine synthesis"/>
    <property type="evidence" value="ECO:0007669"/>
    <property type="project" value="TreeGrafter"/>
</dbReference>
<dbReference type="InterPro" id="IPR006145">
    <property type="entry name" value="PsdUridine_synth_RsuA/RluA"/>
</dbReference>
<evidence type="ECO:0000256" key="1">
    <source>
        <dbReference type="ARBA" id="ARBA00000073"/>
    </source>
</evidence>
<dbReference type="Gene3D" id="3.30.2350.10">
    <property type="entry name" value="Pseudouridine synthase"/>
    <property type="match status" value="1"/>
</dbReference>
<evidence type="ECO:0000256" key="2">
    <source>
        <dbReference type="ARBA" id="ARBA00010876"/>
    </source>
</evidence>
<organism evidence="7 8">
    <name type="scientific">Enterococcus faecalis</name>
    <name type="common">Streptococcus faecalis</name>
    <dbReference type="NCBI Taxonomy" id="1351"/>
    <lineage>
        <taxon>Bacteria</taxon>
        <taxon>Bacillati</taxon>
        <taxon>Bacillota</taxon>
        <taxon>Bacilli</taxon>
        <taxon>Lactobacillales</taxon>
        <taxon>Enterococcaceae</taxon>
        <taxon>Enterococcus</taxon>
    </lineage>
</organism>
<evidence type="ECO:0000313" key="8">
    <source>
        <dbReference type="Proteomes" id="UP000254396"/>
    </source>
</evidence>
<dbReference type="InterPro" id="IPR006224">
    <property type="entry name" value="PsdUridine_synth_RluA-like_CS"/>
</dbReference>
<evidence type="ECO:0000256" key="4">
    <source>
        <dbReference type="PIRSR" id="PIRSR606225-1"/>
    </source>
</evidence>
<dbReference type="PANTHER" id="PTHR21600">
    <property type="entry name" value="MITOCHONDRIAL RNA PSEUDOURIDINE SYNTHASE"/>
    <property type="match status" value="1"/>
</dbReference>
<reference evidence="7 8" key="1">
    <citation type="submission" date="2018-06" db="EMBL/GenBank/DDBJ databases">
        <authorList>
            <consortium name="Pathogen Informatics"/>
            <person name="Doyle S."/>
        </authorList>
    </citation>
    <scope>NUCLEOTIDE SEQUENCE [LARGE SCALE GENOMIC DNA]</scope>
    <source>
        <strain evidence="7 8">NCTC13379</strain>
    </source>
</reference>
<evidence type="ECO:0000259" key="6">
    <source>
        <dbReference type="Pfam" id="PF00849"/>
    </source>
</evidence>
<evidence type="ECO:0000256" key="3">
    <source>
        <dbReference type="ARBA" id="ARBA00023235"/>
    </source>
</evidence>
<comment type="function">
    <text evidence="5">Responsible for synthesis of pseudouridine from uracil.</text>
</comment>
<name>A0AAX2KUU3_ENTFL</name>
<gene>
    <name evidence="7" type="primary">rluD_2</name>
    <name evidence="7" type="ORF">NCTC13379_03141</name>
</gene>
<dbReference type="EC" id="5.4.99.-" evidence="5"/>
<evidence type="ECO:0000313" key="7">
    <source>
        <dbReference type="EMBL" id="STP69039.1"/>
    </source>
</evidence>
<dbReference type="PROSITE" id="PS01129">
    <property type="entry name" value="PSI_RLU"/>
    <property type="match status" value="1"/>
</dbReference>
<evidence type="ECO:0000256" key="5">
    <source>
        <dbReference type="RuleBase" id="RU362028"/>
    </source>
</evidence>
<dbReference type="InterPro" id="IPR050188">
    <property type="entry name" value="RluA_PseudoU_synthase"/>
</dbReference>
<sequence length="287" mass="32829">MEYSMRLPENFSTMTVKELLENEWLVPRKVRHFLRTRKNVKINGETAAFHFPVQAGDCVTLTFEETDYVRPTIHLGEATHVKVLYEDEHLMIVNKPYGIKTHPNQPQETDTLLNHVAAYLAEKNQVPYVVHRLDKETSGAIVFAKNPFVLPILGRLLETKQIYRQYQAIVAGHFSQKEQTINQPIGRDRHDRRKRRIDPQKGDSAITHVQVVQALSNNQTAVTCVLETGRTHQIRVHLASEGHPIIGDPLYNPKSQAARLMLHASQLHLLHPFTKKQIVVTATPGLW</sequence>
<dbReference type="Proteomes" id="UP000254396">
    <property type="component" value="Unassembled WGS sequence"/>
</dbReference>
<dbReference type="InterPro" id="IPR020103">
    <property type="entry name" value="PsdUridine_synth_cat_dom_sf"/>
</dbReference>
<feature type="active site" evidence="4">
    <location>
        <position position="134"/>
    </location>
</feature>
<dbReference type="Pfam" id="PF00849">
    <property type="entry name" value="PseudoU_synth_2"/>
    <property type="match status" value="1"/>
</dbReference>
<dbReference type="RefSeq" id="WP_002371466.1">
    <property type="nucleotide sequence ID" value="NZ_AP031218.1"/>
</dbReference>
<dbReference type="SUPFAM" id="SSF55120">
    <property type="entry name" value="Pseudouridine synthase"/>
    <property type="match status" value="1"/>
</dbReference>
<accession>A0AAX2KUU3</accession>
<dbReference type="GO" id="GO:0009982">
    <property type="term" value="F:pseudouridine synthase activity"/>
    <property type="evidence" value="ECO:0007669"/>
    <property type="project" value="InterPro"/>
</dbReference>
<comment type="similarity">
    <text evidence="2 5">Belongs to the pseudouridine synthase RluA family.</text>
</comment>
<proteinExistence type="inferred from homology"/>
<dbReference type="GO" id="GO:0003723">
    <property type="term" value="F:RNA binding"/>
    <property type="evidence" value="ECO:0007669"/>
    <property type="project" value="InterPro"/>
</dbReference>
<dbReference type="InterPro" id="IPR006225">
    <property type="entry name" value="PsdUridine_synth_RluC/D"/>
</dbReference>
<keyword evidence="3 5" id="KW-0413">Isomerase</keyword>
<comment type="catalytic activity">
    <reaction evidence="1 5">
        <text>a uridine in RNA = a pseudouridine in RNA</text>
        <dbReference type="Rhea" id="RHEA:48348"/>
        <dbReference type="Rhea" id="RHEA-COMP:12068"/>
        <dbReference type="Rhea" id="RHEA-COMP:12069"/>
        <dbReference type="ChEBI" id="CHEBI:65314"/>
        <dbReference type="ChEBI" id="CHEBI:65315"/>
    </reaction>
</comment>
<dbReference type="NCBIfam" id="TIGR00005">
    <property type="entry name" value="rluA_subfam"/>
    <property type="match status" value="1"/>
</dbReference>
<dbReference type="CDD" id="cd02869">
    <property type="entry name" value="PseudoU_synth_RluA_like"/>
    <property type="match status" value="1"/>
</dbReference>
<feature type="domain" description="Pseudouridine synthase RsuA/RluA-like" evidence="6">
    <location>
        <begin position="89"/>
        <end position="240"/>
    </location>
</feature>
<comment type="caution">
    <text evidence="7">The sequence shown here is derived from an EMBL/GenBank/DDBJ whole genome shotgun (WGS) entry which is preliminary data.</text>
</comment>